<evidence type="ECO:0000313" key="2">
    <source>
        <dbReference type="EMBL" id="RMZ61295.1"/>
    </source>
</evidence>
<evidence type="ECO:0000256" key="1">
    <source>
        <dbReference type="SAM" id="Phobius"/>
    </source>
</evidence>
<reference evidence="2 3" key="1">
    <citation type="submission" date="2018-08" db="EMBL/GenBank/DDBJ databases">
        <title>Chryseobacterium nematophagum: a novel matrix digesting pathogen of nematodes.</title>
        <authorList>
            <person name="Page A."/>
            <person name="Roberts M."/>
            <person name="Felix M.-A."/>
            <person name="Weir W."/>
        </authorList>
    </citation>
    <scope>NUCLEOTIDE SEQUENCE [LARGE SCALE GENOMIC DNA]</scope>
    <source>
        <strain evidence="2 3">JUb275</strain>
    </source>
</reference>
<evidence type="ECO:0000313" key="3">
    <source>
        <dbReference type="Proteomes" id="UP000267524"/>
    </source>
</evidence>
<sequence length="202" mass="23242">MGIVADLEKKMKLSKTVGIMCLVLSVVIVIAGFIFSYLLISDSRKTIYVLDNGVPVLVKQTDYTMNRELEYKSQVDLFHSIFFTIAPDDDYIKAQMKKALYLIDESGNKEYMALKESGFYNQIISSNSIVTVIKDSIKMDFANKAFTFYGKEYINRKTQLIERNLITHGKFRDIPRTDNNTHGVLLEDWRIVDNTDVKVLKK</sequence>
<dbReference type="RefSeq" id="WP_122545289.1">
    <property type="nucleotide sequence ID" value="NZ_QWIV01000003.1"/>
</dbReference>
<keyword evidence="1" id="KW-0812">Transmembrane</keyword>
<keyword evidence="1" id="KW-1133">Transmembrane helix</keyword>
<dbReference type="InterPro" id="IPR022276">
    <property type="entry name" value="Conjug_transposon_TraK"/>
</dbReference>
<protein>
    <submittedName>
        <fullName evidence="2">Conjugative transposon protein TraK</fullName>
    </submittedName>
</protein>
<keyword evidence="3" id="KW-1185">Reference proteome</keyword>
<dbReference type="Proteomes" id="UP000267524">
    <property type="component" value="Unassembled WGS sequence"/>
</dbReference>
<accession>A0A3M7LGQ5</accession>
<dbReference type="NCBIfam" id="TIGR03781">
    <property type="entry name" value="Bac_Flav_CT_K"/>
    <property type="match status" value="1"/>
</dbReference>
<gene>
    <name evidence="2" type="primary">traK</name>
    <name evidence="2" type="ORF">D1632_00345</name>
</gene>
<proteinExistence type="predicted"/>
<keyword evidence="1" id="KW-0472">Membrane</keyword>
<dbReference type="AlphaFoldDB" id="A0A3M7LGQ5"/>
<organism evidence="2 3">
    <name type="scientific">Chryseobacterium nematophagum</name>
    <dbReference type="NCBI Taxonomy" id="2305228"/>
    <lineage>
        <taxon>Bacteria</taxon>
        <taxon>Pseudomonadati</taxon>
        <taxon>Bacteroidota</taxon>
        <taxon>Flavobacteriia</taxon>
        <taxon>Flavobacteriales</taxon>
        <taxon>Weeksellaceae</taxon>
        <taxon>Chryseobacterium group</taxon>
        <taxon>Chryseobacterium</taxon>
    </lineage>
</organism>
<name>A0A3M7LGQ5_9FLAO</name>
<dbReference type="EMBL" id="QWIV01000003">
    <property type="protein sequence ID" value="RMZ61295.1"/>
    <property type="molecule type" value="Genomic_DNA"/>
</dbReference>
<feature type="transmembrane region" description="Helical" evidence="1">
    <location>
        <begin position="17"/>
        <end position="40"/>
    </location>
</feature>
<comment type="caution">
    <text evidence="2">The sequence shown here is derived from an EMBL/GenBank/DDBJ whole genome shotgun (WGS) entry which is preliminary data.</text>
</comment>